<name>X1B596_9ZZZZ</name>
<evidence type="ECO:0000256" key="1">
    <source>
        <dbReference type="SAM" id="Phobius"/>
    </source>
</evidence>
<proteinExistence type="predicted"/>
<feature type="non-terminal residue" evidence="2">
    <location>
        <position position="1"/>
    </location>
</feature>
<gene>
    <name evidence="2" type="ORF">S01H4_48052</name>
</gene>
<reference evidence="2" key="1">
    <citation type="journal article" date="2014" name="Front. Microbiol.">
        <title>High frequency of phylogenetically diverse reductive dehalogenase-homologous genes in deep subseafloor sedimentary metagenomes.</title>
        <authorList>
            <person name="Kawai M."/>
            <person name="Futagami T."/>
            <person name="Toyoda A."/>
            <person name="Takaki Y."/>
            <person name="Nishi S."/>
            <person name="Hori S."/>
            <person name="Arai W."/>
            <person name="Tsubouchi T."/>
            <person name="Morono Y."/>
            <person name="Uchiyama I."/>
            <person name="Ito T."/>
            <person name="Fujiyama A."/>
            <person name="Inagaki F."/>
            <person name="Takami H."/>
        </authorList>
    </citation>
    <scope>NUCLEOTIDE SEQUENCE</scope>
    <source>
        <strain evidence="2">Expedition CK06-06</strain>
    </source>
</reference>
<keyword evidence="1" id="KW-0472">Membrane</keyword>
<dbReference type="Gene3D" id="1.20.120.1630">
    <property type="match status" value="1"/>
</dbReference>
<dbReference type="AlphaFoldDB" id="X1B596"/>
<sequence length="88" mass="10448">ILMTFGMTLIVFQTVPVTDFNPFHLSGYTVIFYTWICEVFAYIILGKIEDIALKAKYGDEFIEYKNTVYFMFPTIKLKKNDYKHEIEK</sequence>
<dbReference type="EMBL" id="BART01027047">
    <property type="protein sequence ID" value="GAG90255.1"/>
    <property type="molecule type" value="Genomic_DNA"/>
</dbReference>
<comment type="caution">
    <text evidence="2">The sequence shown here is derived from an EMBL/GenBank/DDBJ whole genome shotgun (WGS) entry which is preliminary data.</text>
</comment>
<accession>X1B596</accession>
<organism evidence="2">
    <name type="scientific">marine sediment metagenome</name>
    <dbReference type="NCBI Taxonomy" id="412755"/>
    <lineage>
        <taxon>unclassified sequences</taxon>
        <taxon>metagenomes</taxon>
        <taxon>ecological metagenomes</taxon>
    </lineage>
</organism>
<feature type="transmembrane region" description="Helical" evidence="1">
    <location>
        <begin position="25"/>
        <end position="45"/>
    </location>
</feature>
<keyword evidence="1" id="KW-1133">Transmembrane helix</keyword>
<protein>
    <submittedName>
        <fullName evidence="2">Uncharacterized protein</fullName>
    </submittedName>
</protein>
<evidence type="ECO:0000313" key="2">
    <source>
        <dbReference type="EMBL" id="GAG90255.1"/>
    </source>
</evidence>
<keyword evidence="1" id="KW-0812">Transmembrane</keyword>